<dbReference type="EMBL" id="SPIA01000001">
    <property type="protein sequence ID" value="TFH68597.1"/>
    <property type="molecule type" value="Genomic_DNA"/>
</dbReference>
<dbReference type="InterPro" id="IPR042099">
    <property type="entry name" value="ANL_N_sf"/>
</dbReference>
<accession>A0A4Y8ULB2</accession>
<feature type="domain" description="AMP-binding enzyme C-terminal" evidence="2">
    <location>
        <begin position="430"/>
        <end position="508"/>
    </location>
</feature>
<organism evidence="3 4">
    <name type="scientific">Gammaproteobacteria bacterium LSUCC0057</name>
    <dbReference type="NCBI Taxonomy" id="2559237"/>
    <lineage>
        <taxon>Bacteria</taxon>
        <taxon>Pseudomonadati</taxon>
        <taxon>Pseudomonadota</taxon>
        <taxon>Gammaproteobacteria</taxon>
        <taxon>Cellvibrionales</taxon>
        <taxon>Porticoccaceae</taxon>
        <taxon>SAR92 clade</taxon>
    </lineage>
</organism>
<dbReference type="Pfam" id="PF00501">
    <property type="entry name" value="AMP-binding"/>
    <property type="match status" value="1"/>
</dbReference>
<comment type="caution">
    <text evidence="3">The sequence shown here is derived from an EMBL/GenBank/DDBJ whole genome shotgun (WGS) entry which is preliminary data.</text>
</comment>
<dbReference type="OrthoDB" id="7315605at2"/>
<evidence type="ECO:0000259" key="1">
    <source>
        <dbReference type="Pfam" id="PF00501"/>
    </source>
</evidence>
<proteinExistence type="predicted"/>
<dbReference type="AlphaFoldDB" id="A0A4Y8ULB2"/>
<dbReference type="Proteomes" id="UP000298133">
    <property type="component" value="Unassembled WGS sequence"/>
</dbReference>
<dbReference type="Gene3D" id="3.30.300.30">
    <property type="match status" value="1"/>
</dbReference>
<dbReference type="Gene3D" id="3.40.50.12780">
    <property type="entry name" value="N-terminal domain of ligase-like"/>
    <property type="match status" value="1"/>
</dbReference>
<dbReference type="Pfam" id="PF13193">
    <property type="entry name" value="AMP-binding_C"/>
    <property type="match status" value="1"/>
</dbReference>
<protein>
    <submittedName>
        <fullName evidence="3">ATP-dependent acyl-CoA ligase</fullName>
    </submittedName>
</protein>
<dbReference type="InterPro" id="IPR045851">
    <property type="entry name" value="AMP-bd_C_sf"/>
</dbReference>
<evidence type="ECO:0000259" key="2">
    <source>
        <dbReference type="Pfam" id="PF13193"/>
    </source>
</evidence>
<reference evidence="3 4" key="1">
    <citation type="submission" date="2019-03" db="EMBL/GenBank/DDBJ databases">
        <title>Draft genome of Gammaproteobacteria bacterium LSUCC0057, a member of the SAR92 clade.</title>
        <authorList>
            <person name="Lanclos V.C."/>
            <person name="Doiron C."/>
            <person name="Henson M.W."/>
            <person name="Thrash J.C."/>
        </authorList>
    </citation>
    <scope>NUCLEOTIDE SEQUENCE [LARGE SCALE GENOMIC DNA]</scope>
    <source>
        <strain evidence="3 4">LSUCC0057</strain>
    </source>
</reference>
<dbReference type="PANTHER" id="PTHR43767">
    <property type="entry name" value="LONG-CHAIN-FATTY-ACID--COA LIGASE"/>
    <property type="match status" value="1"/>
</dbReference>
<dbReference type="InterPro" id="IPR025110">
    <property type="entry name" value="AMP-bd_C"/>
</dbReference>
<name>A0A4Y8ULB2_9GAMM</name>
<dbReference type="InterPro" id="IPR000873">
    <property type="entry name" value="AMP-dep_synth/lig_dom"/>
</dbReference>
<sequence>MSSVFDEFSSSAALYPERPFLHIPALAASAYSASAVDYSYREMATAVAALAAEFAAAGYRCGHRLGLMLENRAEFFSHWLALNQLGVSVVPLNSEMQPDELAYLIEHSDIESAVALEQTVALLQQANQLLAAPIAIVTPAQLAELPAPRRAGSERRPDSDSECALLYTSGSTGKPKGCILTNQYFTAFGAWYRDAGGLCQLEPGAERLLTPLPLVHMNAMAVSTMGMLMTGGCVIQLDRFHPSSWWQSVRDSGATIVHYLGVLPAILLNLPASANDDCRGRVKFGFGAGVNPKHHAAFEQRFGFPLLEAWAMTESGCGGTIIANREPRHVGSCCFGKPSVAVEYKLIDEQRREVAAGQPGELLVRARGDNPRYGFFAGYLKNSEATAEAWRDGWLNTGDVVRAGSDGSLYFVDRRKNVIRRSGENISALEVESVLVQQPAVDLAIAIAVPDELRGDEVMALIILAAGQQPSHELAEQIVTTALQGLAYYKVPGFVAFVSELPMTASQKPRRADIKALGQQLHSSGDCFDTCALKKRQPNVTAASRSPL</sequence>
<dbReference type="SUPFAM" id="SSF56801">
    <property type="entry name" value="Acetyl-CoA synthetase-like"/>
    <property type="match status" value="1"/>
</dbReference>
<evidence type="ECO:0000313" key="3">
    <source>
        <dbReference type="EMBL" id="TFH68597.1"/>
    </source>
</evidence>
<evidence type="ECO:0000313" key="4">
    <source>
        <dbReference type="Proteomes" id="UP000298133"/>
    </source>
</evidence>
<dbReference type="PROSITE" id="PS00455">
    <property type="entry name" value="AMP_BINDING"/>
    <property type="match status" value="1"/>
</dbReference>
<dbReference type="GO" id="GO:0016878">
    <property type="term" value="F:acid-thiol ligase activity"/>
    <property type="evidence" value="ECO:0007669"/>
    <property type="project" value="UniProtKB-ARBA"/>
</dbReference>
<keyword evidence="4" id="KW-1185">Reference proteome</keyword>
<gene>
    <name evidence="3" type="ORF">E3W66_01140</name>
</gene>
<keyword evidence="3" id="KW-0436">Ligase</keyword>
<feature type="domain" description="AMP-dependent synthetase/ligase" evidence="1">
    <location>
        <begin position="13"/>
        <end position="367"/>
    </location>
</feature>
<dbReference type="PANTHER" id="PTHR43767:SF1">
    <property type="entry name" value="NONRIBOSOMAL PEPTIDE SYNTHASE PES1 (EUROFUNG)-RELATED"/>
    <property type="match status" value="1"/>
</dbReference>
<dbReference type="InterPro" id="IPR020845">
    <property type="entry name" value="AMP-binding_CS"/>
</dbReference>
<dbReference type="InterPro" id="IPR050237">
    <property type="entry name" value="ATP-dep_AMP-bd_enzyme"/>
</dbReference>